<feature type="domain" description="FERM" evidence="2">
    <location>
        <begin position="108"/>
        <end position="164"/>
    </location>
</feature>
<sequence>MLTYAQFQTVTIPEYVQKCPLPHIRLATPNVLKIRQISAEQRIIQNEFILSSTTIFHHDGLLQALMYPTTVLTMNVADADVLFPNGGERKEHDPESEEDDASPSGTESSVLVQLLNGQKVKVRCRTDVHAGAIFDLVVTHTNLNEHALFGLPICNNGVMKFCLK</sequence>
<dbReference type="EMBL" id="AZBU02000001">
    <property type="protein sequence ID" value="TMS39156.1"/>
    <property type="molecule type" value="Genomic_DNA"/>
</dbReference>
<gene>
    <name evidence="3" type="ORF">L596_005726</name>
</gene>
<dbReference type="InterPro" id="IPR018979">
    <property type="entry name" value="FERM_N"/>
</dbReference>
<accession>A0A4U8UZX8</accession>
<feature type="region of interest" description="Disordered" evidence="1">
    <location>
        <begin position="83"/>
        <end position="107"/>
    </location>
</feature>
<organism evidence="3 4">
    <name type="scientific">Steinernema carpocapsae</name>
    <name type="common">Entomopathogenic nematode</name>
    <dbReference type="NCBI Taxonomy" id="34508"/>
    <lineage>
        <taxon>Eukaryota</taxon>
        <taxon>Metazoa</taxon>
        <taxon>Ecdysozoa</taxon>
        <taxon>Nematoda</taxon>
        <taxon>Chromadorea</taxon>
        <taxon>Rhabditida</taxon>
        <taxon>Tylenchina</taxon>
        <taxon>Panagrolaimomorpha</taxon>
        <taxon>Strongyloidoidea</taxon>
        <taxon>Steinernematidae</taxon>
        <taxon>Steinernema</taxon>
    </lineage>
</organism>
<reference evidence="3 4" key="1">
    <citation type="journal article" date="2015" name="Genome Biol.">
        <title>Comparative genomics of Steinernema reveals deeply conserved gene regulatory networks.</title>
        <authorList>
            <person name="Dillman A.R."/>
            <person name="Macchietto M."/>
            <person name="Porter C.F."/>
            <person name="Rogers A."/>
            <person name="Williams B."/>
            <person name="Antoshechkin I."/>
            <person name="Lee M.M."/>
            <person name="Goodwin Z."/>
            <person name="Lu X."/>
            <person name="Lewis E.E."/>
            <person name="Goodrich-Blair H."/>
            <person name="Stock S.P."/>
            <person name="Adams B.J."/>
            <person name="Sternberg P.W."/>
            <person name="Mortazavi A."/>
        </authorList>
    </citation>
    <scope>NUCLEOTIDE SEQUENCE [LARGE SCALE GENOMIC DNA]</scope>
    <source>
        <strain evidence="3 4">ALL</strain>
    </source>
</reference>
<dbReference type="Proteomes" id="UP000298663">
    <property type="component" value="Unassembled WGS sequence"/>
</dbReference>
<evidence type="ECO:0000256" key="1">
    <source>
        <dbReference type="SAM" id="MobiDB-lite"/>
    </source>
</evidence>
<dbReference type="InterPro" id="IPR000299">
    <property type="entry name" value="FERM_domain"/>
</dbReference>
<reference evidence="3 4" key="2">
    <citation type="journal article" date="2019" name="G3 (Bethesda)">
        <title>Hybrid Assembly of the Genome of the Entomopathogenic Nematode Steinernema carpocapsae Identifies the X-Chromosome.</title>
        <authorList>
            <person name="Serra L."/>
            <person name="Macchietto M."/>
            <person name="Macias-Munoz A."/>
            <person name="McGill C.J."/>
            <person name="Rodriguez I.M."/>
            <person name="Rodriguez B."/>
            <person name="Murad R."/>
            <person name="Mortazavi A."/>
        </authorList>
    </citation>
    <scope>NUCLEOTIDE SEQUENCE [LARGE SCALE GENOMIC DNA]</scope>
    <source>
        <strain evidence="3 4">ALL</strain>
    </source>
</reference>
<dbReference type="OrthoDB" id="5855872at2759"/>
<dbReference type="STRING" id="34508.A0A4U8UZX8"/>
<dbReference type="Pfam" id="PF09379">
    <property type="entry name" value="FERM_N"/>
    <property type="match status" value="1"/>
</dbReference>
<dbReference type="Gene3D" id="3.10.20.90">
    <property type="entry name" value="Phosphatidylinositol 3-kinase Catalytic Subunit, Chain A, domain 1"/>
    <property type="match status" value="1"/>
</dbReference>
<evidence type="ECO:0000259" key="2">
    <source>
        <dbReference type="PROSITE" id="PS50057"/>
    </source>
</evidence>
<keyword evidence="4" id="KW-1185">Reference proteome</keyword>
<dbReference type="PROSITE" id="PS50057">
    <property type="entry name" value="FERM_3"/>
    <property type="match status" value="1"/>
</dbReference>
<comment type="caution">
    <text evidence="3">The sequence shown here is derived from an EMBL/GenBank/DDBJ whole genome shotgun (WGS) entry which is preliminary data.</text>
</comment>
<dbReference type="SUPFAM" id="SSF54236">
    <property type="entry name" value="Ubiquitin-like"/>
    <property type="match status" value="1"/>
</dbReference>
<dbReference type="InterPro" id="IPR029071">
    <property type="entry name" value="Ubiquitin-like_domsf"/>
</dbReference>
<dbReference type="AlphaFoldDB" id="A0A4U8UZX8"/>
<evidence type="ECO:0000313" key="3">
    <source>
        <dbReference type="EMBL" id="TMS39156.1"/>
    </source>
</evidence>
<protein>
    <recommendedName>
        <fullName evidence="2">FERM domain-containing protein</fullName>
    </recommendedName>
</protein>
<name>A0A4U8UZX8_STECR</name>
<evidence type="ECO:0000313" key="4">
    <source>
        <dbReference type="Proteomes" id="UP000298663"/>
    </source>
</evidence>
<proteinExistence type="predicted"/>